<dbReference type="EMBL" id="CP094298">
    <property type="protein sequence ID" value="UNZ07769.1"/>
    <property type="molecule type" value="Genomic_DNA"/>
</dbReference>
<evidence type="ECO:0000256" key="10">
    <source>
        <dbReference type="ARBA" id="ARBA00023002"/>
    </source>
</evidence>
<dbReference type="EC" id="1.3.3.15" evidence="6 12"/>
<dbReference type="Gene3D" id="3.50.50.60">
    <property type="entry name" value="FAD/NAD(P)-binding domain"/>
    <property type="match status" value="1"/>
</dbReference>
<dbReference type="GeneID" id="66853089"/>
<accession>A0ABY3ZC85</accession>
<evidence type="ECO:0000256" key="4">
    <source>
        <dbReference type="ARBA" id="ARBA00004744"/>
    </source>
</evidence>
<evidence type="ECO:0000313" key="15">
    <source>
        <dbReference type="EMBL" id="UNZ07769.1"/>
    </source>
</evidence>
<feature type="region of interest" description="Disordered" evidence="13">
    <location>
        <begin position="232"/>
        <end position="251"/>
    </location>
</feature>
<dbReference type="InterPro" id="IPR050464">
    <property type="entry name" value="Zeta_carotene_desat/Oxidored"/>
</dbReference>
<dbReference type="Gene3D" id="1.10.3110.10">
    <property type="entry name" value="protoporphyrinogen ix oxidase, domain 3"/>
    <property type="match status" value="1"/>
</dbReference>
<evidence type="ECO:0000256" key="13">
    <source>
        <dbReference type="SAM" id="MobiDB-lite"/>
    </source>
</evidence>
<dbReference type="NCBIfam" id="TIGR00562">
    <property type="entry name" value="proto_IX_ox"/>
    <property type="match status" value="1"/>
</dbReference>
<keyword evidence="8 12" id="KW-0285">Flavoprotein</keyword>
<dbReference type="InterPro" id="IPR002937">
    <property type="entry name" value="Amino_oxidase"/>
</dbReference>
<keyword evidence="12" id="KW-0963">Cytoplasm</keyword>
<evidence type="ECO:0000256" key="8">
    <source>
        <dbReference type="ARBA" id="ARBA00022630"/>
    </source>
</evidence>
<evidence type="ECO:0000256" key="6">
    <source>
        <dbReference type="ARBA" id="ARBA00012402"/>
    </source>
</evidence>
<evidence type="ECO:0000256" key="5">
    <source>
        <dbReference type="ARBA" id="ARBA00008310"/>
    </source>
</evidence>
<proteinExistence type="inferred from homology"/>
<evidence type="ECO:0000259" key="14">
    <source>
        <dbReference type="Pfam" id="PF01593"/>
    </source>
</evidence>
<evidence type="ECO:0000256" key="7">
    <source>
        <dbReference type="ARBA" id="ARBA00019046"/>
    </source>
</evidence>
<dbReference type="RefSeq" id="WP_003983823.1">
    <property type="nucleotide sequence ID" value="NZ_CP043497.1"/>
</dbReference>
<protein>
    <recommendedName>
        <fullName evidence="7 12">Coproporphyrinogen III oxidase</fullName>
        <ecNumber evidence="6 12">1.3.3.15</ecNumber>
    </recommendedName>
</protein>
<evidence type="ECO:0000313" key="16">
    <source>
        <dbReference type="Proteomes" id="UP000829494"/>
    </source>
</evidence>
<evidence type="ECO:0000256" key="1">
    <source>
        <dbReference type="ARBA" id="ARBA00001755"/>
    </source>
</evidence>
<dbReference type="SUPFAM" id="SSF54373">
    <property type="entry name" value="FAD-linked reductases, C-terminal domain"/>
    <property type="match status" value="1"/>
</dbReference>
<keyword evidence="11 12" id="KW-0350">Heme biosynthesis</keyword>
<dbReference type="Pfam" id="PF01593">
    <property type="entry name" value="Amino_oxidase"/>
    <property type="match status" value="1"/>
</dbReference>
<evidence type="ECO:0000256" key="9">
    <source>
        <dbReference type="ARBA" id="ARBA00022827"/>
    </source>
</evidence>
<keyword evidence="10 12" id="KW-0560">Oxidoreductase</keyword>
<dbReference type="InterPro" id="IPR004572">
    <property type="entry name" value="Protoporphyrinogen_oxidase"/>
</dbReference>
<comment type="cofactor">
    <cofactor evidence="2 12">
        <name>FAD</name>
        <dbReference type="ChEBI" id="CHEBI:57692"/>
    </cofactor>
</comment>
<dbReference type="Gene3D" id="3.90.660.20">
    <property type="entry name" value="Protoporphyrinogen oxidase, mitochondrial, domain 2"/>
    <property type="match status" value="1"/>
</dbReference>
<comment type="similarity">
    <text evidence="5 12">Belongs to the protoporphyrinogen/coproporphyrinogen oxidase family. Coproporphyrinogen III oxidase subfamily.</text>
</comment>
<feature type="domain" description="Amine oxidase" evidence="14">
    <location>
        <begin position="36"/>
        <end position="498"/>
    </location>
</feature>
<comment type="subcellular location">
    <subcellularLocation>
        <location evidence="12">Cytoplasm</location>
    </subcellularLocation>
</comment>
<keyword evidence="16" id="KW-1185">Reference proteome</keyword>
<sequence length="509" mass="52364">MNAPTTPHLAPSALPAPSAPAPGETRPHIVVVGGGIAGLTAAARLSGAAGGSGPGARVTLLESAGRLGGKLLCGEVGGVPVDLGAEAVFVRQPSAVELAQEVGLGEELEPPATAEASLWTRGALRPLPRGHMMGIPADLDSLAACGVLSADGLARAREDLTLPRTDVGDDIAVGRYVAARLGREVVDRLVEPLLGGVYAGHADRISLRAALPHLLPVAREERSLLEGIRRMRTPAPDGPEPKAPKPGAAVPPFRSVRGGLGRLPLAVAEACRTAGVDIRTATAARTLRNTGHGWRLTVRDAAGEHRIDADAVVLAVPAPAAARLLADEVPAAAAALRAVEYADMALVTLVFDRSGLPGELPGSGFLVPPVDGRLIKAATFLSAKWAWPGRYAPGKAVVRTSVGRYGEDIALRLDDAELVDRSRAELAEATGLAAVPYATAVTRWGTGLPQYTVGHTDRIARVREHLGRLGTLAVCGAAYDGVGITSCVEGAGRAAEEVTASLDARRPRG</sequence>
<evidence type="ECO:0000256" key="2">
    <source>
        <dbReference type="ARBA" id="ARBA00001974"/>
    </source>
</evidence>
<dbReference type="GO" id="GO:0004729">
    <property type="term" value="F:oxygen-dependent protoporphyrinogen oxidase activity"/>
    <property type="evidence" value="ECO:0007669"/>
    <property type="project" value="UniProtKB-EC"/>
</dbReference>
<name>A0ABY3ZC85_STRRM</name>
<dbReference type="PANTHER" id="PTHR42923:SF3">
    <property type="entry name" value="PROTOPORPHYRINOGEN OXIDASE"/>
    <property type="match status" value="1"/>
</dbReference>
<organism evidence="15 16">
    <name type="scientific">Streptomyces rimosus subsp. rimosus</name>
    <dbReference type="NCBI Taxonomy" id="132474"/>
    <lineage>
        <taxon>Bacteria</taxon>
        <taxon>Bacillati</taxon>
        <taxon>Actinomycetota</taxon>
        <taxon>Actinomycetes</taxon>
        <taxon>Kitasatosporales</taxon>
        <taxon>Streptomycetaceae</taxon>
        <taxon>Streptomyces</taxon>
    </lineage>
</organism>
<comment type="pathway">
    <text evidence="4 12">Porphyrin-containing compound metabolism; protoheme biosynthesis.</text>
</comment>
<comment type="function">
    <text evidence="3 12">Involved in coproporphyrin-dependent heme b biosynthesis. Catalyzes the oxidation of coproporphyrinogen III to coproporphyrin III.</text>
</comment>
<dbReference type="Proteomes" id="UP000829494">
    <property type="component" value="Chromosome"/>
</dbReference>
<dbReference type="InterPro" id="IPR036188">
    <property type="entry name" value="FAD/NAD-bd_sf"/>
</dbReference>
<dbReference type="PANTHER" id="PTHR42923">
    <property type="entry name" value="PROTOPORPHYRINOGEN OXIDASE"/>
    <property type="match status" value="1"/>
</dbReference>
<reference evidence="15 16" key="1">
    <citation type="submission" date="2022-03" db="EMBL/GenBank/DDBJ databases">
        <title>Complete genome of Streptomyces rimosus ssp. rimosus R7 (=ATCC 10970).</title>
        <authorList>
            <person name="Beganovic S."/>
            <person name="Ruckert C."/>
            <person name="Busche T."/>
            <person name="Kalinowski J."/>
            <person name="Wittmann C."/>
        </authorList>
    </citation>
    <scope>NUCLEOTIDE SEQUENCE [LARGE SCALE GENOMIC DNA]</scope>
    <source>
        <strain evidence="15 16">R7</strain>
    </source>
</reference>
<feature type="region of interest" description="Disordered" evidence="13">
    <location>
        <begin position="1"/>
        <end position="26"/>
    </location>
</feature>
<feature type="compositionally biased region" description="Low complexity" evidence="13">
    <location>
        <begin position="1"/>
        <end position="16"/>
    </location>
</feature>
<evidence type="ECO:0000256" key="11">
    <source>
        <dbReference type="ARBA" id="ARBA00023133"/>
    </source>
</evidence>
<evidence type="ECO:0000256" key="3">
    <source>
        <dbReference type="ARBA" id="ARBA00002185"/>
    </source>
</evidence>
<keyword evidence="9 12" id="KW-0274">FAD</keyword>
<dbReference type="SUPFAM" id="SSF51905">
    <property type="entry name" value="FAD/NAD(P)-binding domain"/>
    <property type="match status" value="1"/>
</dbReference>
<evidence type="ECO:0000256" key="12">
    <source>
        <dbReference type="RuleBase" id="RU364052"/>
    </source>
</evidence>
<comment type="catalytic activity">
    <reaction evidence="1">
        <text>coproporphyrinogen III + 3 O2 = coproporphyrin III + 3 H2O2</text>
        <dbReference type="Rhea" id="RHEA:43436"/>
        <dbReference type="ChEBI" id="CHEBI:15379"/>
        <dbReference type="ChEBI" id="CHEBI:16240"/>
        <dbReference type="ChEBI" id="CHEBI:57309"/>
        <dbReference type="ChEBI" id="CHEBI:131725"/>
        <dbReference type="EC" id="1.3.3.15"/>
    </reaction>
    <physiologicalReaction direction="left-to-right" evidence="1">
        <dbReference type="Rhea" id="RHEA:43437"/>
    </physiologicalReaction>
</comment>
<gene>
    <name evidence="15" type="primary">hemY3</name>
    <name evidence="15" type="ORF">SRIMR7_37005</name>
</gene>